<evidence type="ECO:0000313" key="24">
    <source>
        <dbReference type="Proteomes" id="UP000184315"/>
    </source>
</evidence>
<feature type="modified residue" description="4-aspartylphosphate" evidence="17">
    <location>
        <position position="769"/>
    </location>
</feature>
<dbReference type="Gene3D" id="3.40.50.2300">
    <property type="match status" value="1"/>
</dbReference>
<dbReference type="InterPro" id="IPR033479">
    <property type="entry name" value="dCache_1"/>
</dbReference>
<dbReference type="InterPro" id="IPR011006">
    <property type="entry name" value="CheY-like_superfamily"/>
</dbReference>
<dbReference type="InterPro" id="IPR003594">
    <property type="entry name" value="HATPase_dom"/>
</dbReference>
<reference evidence="24" key="1">
    <citation type="submission" date="2015-10" db="EMBL/GenBank/DDBJ databases">
        <authorList>
            <person name="Regsiter A."/>
            <person name="william w."/>
        </authorList>
    </citation>
    <scope>NUCLEOTIDE SEQUENCE [LARGE SCALE GENOMIC DNA]</scope>
</reference>
<organism evidence="23 24">
    <name type="scientific">Planktothrix tepida PCC 9214</name>
    <dbReference type="NCBI Taxonomy" id="671072"/>
    <lineage>
        <taxon>Bacteria</taxon>
        <taxon>Bacillati</taxon>
        <taxon>Cyanobacteriota</taxon>
        <taxon>Cyanophyceae</taxon>
        <taxon>Oscillatoriophycideae</taxon>
        <taxon>Oscillatoriales</taxon>
        <taxon>Microcoleaceae</taxon>
        <taxon>Planktothrix</taxon>
    </lineage>
</organism>
<dbReference type="PROSITE" id="PS50110">
    <property type="entry name" value="RESPONSE_REGULATORY"/>
    <property type="match status" value="1"/>
</dbReference>
<evidence type="ECO:0000259" key="21">
    <source>
        <dbReference type="PROSITE" id="PS50110"/>
    </source>
</evidence>
<evidence type="ECO:0000256" key="10">
    <source>
        <dbReference type="ARBA" id="ARBA00022777"/>
    </source>
</evidence>
<dbReference type="Gene3D" id="1.10.287.130">
    <property type="match status" value="1"/>
</dbReference>
<dbReference type="SMART" id="SM00304">
    <property type="entry name" value="HAMP"/>
    <property type="match status" value="1"/>
</dbReference>
<evidence type="ECO:0000259" key="20">
    <source>
        <dbReference type="PROSITE" id="PS50109"/>
    </source>
</evidence>
<dbReference type="Pfam" id="PF00072">
    <property type="entry name" value="Response_reg"/>
    <property type="match status" value="1"/>
</dbReference>
<keyword evidence="7" id="KW-0808">Transferase</keyword>
<dbReference type="OrthoDB" id="581426at2"/>
<evidence type="ECO:0000256" key="9">
    <source>
        <dbReference type="ARBA" id="ARBA00022741"/>
    </source>
</evidence>
<evidence type="ECO:0000256" key="1">
    <source>
        <dbReference type="ARBA" id="ARBA00000085"/>
    </source>
</evidence>
<dbReference type="CDD" id="cd17546">
    <property type="entry name" value="REC_hyHK_CKI1_RcsC-like"/>
    <property type="match status" value="1"/>
</dbReference>
<evidence type="ECO:0000256" key="8">
    <source>
        <dbReference type="ARBA" id="ARBA00022692"/>
    </source>
</evidence>
<dbReference type="CDD" id="cd00082">
    <property type="entry name" value="HisKA"/>
    <property type="match status" value="1"/>
</dbReference>
<dbReference type="FunFam" id="1.10.287.130:FF:000038">
    <property type="entry name" value="Sensory transduction histidine kinase"/>
    <property type="match status" value="1"/>
</dbReference>
<dbReference type="EMBL" id="CZDF01000172">
    <property type="protein sequence ID" value="CUR35039.1"/>
    <property type="molecule type" value="Genomic_DNA"/>
</dbReference>
<dbReference type="Gene3D" id="3.30.565.10">
    <property type="entry name" value="Histidine kinase-like ATPase, C-terminal domain"/>
    <property type="match status" value="1"/>
</dbReference>
<dbReference type="InterPro" id="IPR005467">
    <property type="entry name" value="His_kinase_dom"/>
</dbReference>
<protein>
    <recommendedName>
        <fullName evidence="16">Circadian input-output histidine kinase CikA</fullName>
        <ecNumber evidence="4">2.7.13.3</ecNumber>
    </recommendedName>
</protein>
<keyword evidence="10 23" id="KW-0418">Kinase</keyword>
<dbReference type="SMART" id="SM00388">
    <property type="entry name" value="HisKA"/>
    <property type="match status" value="1"/>
</dbReference>
<dbReference type="Gene3D" id="3.30.450.20">
    <property type="entry name" value="PAS domain"/>
    <property type="match status" value="2"/>
</dbReference>
<dbReference type="PANTHER" id="PTHR43047:SF72">
    <property type="entry name" value="OSMOSENSING HISTIDINE PROTEIN KINASE SLN1"/>
    <property type="match status" value="1"/>
</dbReference>
<feature type="domain" description="HAMP" evidence="22">
    <location>
        <begin position="373"/>
        <end position="433"/>
    </location>
</feature>
<evidence type="ECO:0000256" key="19">
    <source>
        <dbReference type="SAM" id="Phobius"/>
    </source>
</evidence>
<dbReference type="STRING" id="671072.PL9214650478"/>
<dbReference type="Pfam" id="PF02518">
    <property type="entry name" value="HATPase_c"/>
    <property type="match status" value="1"/>
</dbReference>
<dbReference type="SMART" id="SM00387">
    <property type="entry name" value="HATPase_c"/>
    <property type="match status" value="1"/>
</dbReference>
<keyword evidence="18" id="KW-0175">Coiled coil</keyword>
<sequence>MIKINDPMFQKLPLRVILIVPFVLQIFIAVGLTGYLSLRNGQKAVNNLALQLQHEVGSRIEQHLNSYLSIAPQLNQLNAHAIEMGTISPNNLVQMGQFFWQQRVTFNIGYVLFGTPTGKFSSVGNYFGDQRITFDTVDSQAYGSSLMHTYEMNSKGEPTQLVLKSDQDYLFQKEGWYITANSLRKPTWSKVYNWEVTPYTLCIAASYPLFNQNQQLTGVLGVEMRLSQVNDFLQKLKISPSGKTFIIERNGLLIASSSSEEPFRIKPGQKPQRLKASDSQEPLIKATANYLESKLKDFKTIQTIQQLQFSLQGDKQFVQIAPWRDQLGLDWLVVIVVPESDFMGEIDANTRTTILLCFGALILAIISGIYTTHYITQPILRLSSASKMIATSAQQGFSGELVKTRVEEPKIKELGVLARSFNQMSQELQDSFGALEQTNKVLEKRVEERTAQLTIAKEKADAANQAKSEFLANMSHELRTPLNGILGYAQILGQLEPLTEKGRKGVDIIQQCGYHLLTLINDVLDLSKIEARKLELYPTDFHFPAFLEGVVEICNIKAQQKGIQFNYRPQENLPIGICADEKRLRQVLINLLGNAIKFTDKGSVTFSIQATPIPTNSRYRLHFQIKDTGVGMTSEQLERIFLPFEQVGETKKNTEGTGLGLAISQKIVALMGSQLQVQSQLETGSIFWFDVEISEAKEWANTSRNIRKGIVTGYQGEPKKILIVDDNWANRSVIVNLLEPIGFEVIEANNGQEGLEKAIVISPDFIITDLIMPVLDGFAFIDQLRQLPKLKDIVIIASSASVFDSDQHRSLDAGANAFLPKPVSADLLLELLQVHLKLEWIYLSSESPILDQNLPSHSQPETQKIPSEILSNLYELAQEGDVDGILEEAHLIQTHDPIYFAFTQQVIQLAENFQLKKLRELLSQTLSQS</sequence>
<keyword evidence="5" id="KW-1003">Cell membrane</keyword>
<dbReference type="PANTHER" id="PTHR43047">
    <property type="entry name" value="TWO-COMPONENT HISTIDINE PROTEIN KINASE"/>
    <property type="match status" value="1"/>
</dbReference>
<evidence type="ECO:0000256" key="2">
    <source>
        <dbReference type="ARBA" id="ARBA00004651"/>
    </source>
</evidence>
<evidence type="ECO:0000256" key="16">
    <source>
        <dbReference type="ARBA" id="ARBA00074306"/>
    </source>
</evidence>
<feature type="transmembrane region" description="Helical" evidence="19">
    <location>
        <begin position="12"/>
        <end position="38"/>
    </location>
</feature>
<keyword evidence="11" id="KW-0067">ATP-binding</keyword>
<dbReference type="CDD" id="cd06225">
    <property type="entry name" value="HAMP"/>
    <property type="match status" value="1"/>
</dbReference>
<dbReference type="InterPro" id="IPR004358">
    <property type="entry name" value="Sig_transdc_His_kin-like_C"/>
</dbReference>
<accession>A0A1J1LRL6</accession>
<feature type="transmembrane region" description="Helical" evidence="19">
    <location>
        <begin position="353"/>
        <end position="375"/>
    </location>
</feature>
<evidence type="ECO:0000256" key="14">
    <source>
        <dbReference type="ARBA" id="ARBA00023136"/>
    </source>
</evidence>
<evidence type="ECO:0000256" key="17">
    <source>
        <dbReference type="PROSITE-ProRule" id="PRU00169"/>
    </source>
</evidence>
<feature type="domain" description="Response regulatory" evidence="21">
    <location>
        <begin position="720"/>
        <end position="836"/>
    </location>
</feature>
<evidence type="ECO:0000256" key="13">
    <source>
        <dbReference type="ARBA" id="ARBA00023012"/>
    </source>
</evidence>
<keyword evidence="14 19" id="KW-0472">Membrane</keyword>
<keyword evidence="13" id="KW-0902">Two-component regulatory system</keyword>
<dbReference type="SMART" id="SM00448">
    <property type="entry name" value="REC"/>
    <property type="match status" value="1"/>
</dbReference>
<comment type="subcellular location">
    <subcellularLocation>
        <location evidence="2">Cell membrane</location>
        <topology evidence="2">Multi-pass membrane protein</topology>
    </subcellularLocation>
</comment>
<dbReference type="RefSeq" id="WP_072721948.1">
    <property type="nucleotide sequence ID" value="NZ_LN889813.1"/>
</dbReference>
<dbReference type="FunFam" id="3.30.565.10:FF:000010">
    <property type="entry name" value="Sensor histidine kinase RcsC"/>
    <property type="match status" value="1"/>
</dbReference>
<dbReference type="GO" id="GO:0009927">
    <property type="term" value="F:histidine phosphotransfer kinase activity"/>
    <property type="evidence" value="ECO:0007669"/>
    <property type="project" value="TreeGrafter"/>
</dbReference>
<evidence type="ECO:0000256" key="6">
    <source>
        <dbReference type="ARBA" id="ARBA00022553"/>
    </source>
</evidence>
<keyword evidence="23" id="KW-0378">Hydrolase</keyword>
<evidence type="ECO:0000256" key="5">
    <source>
        <dbReference type="ARBA" id="ARBA00022475"/>
    </source>
</evidence>
<dbReference type="CDD" id="cd16922">
    <property type="entry name" value="HATPase_EvgS-ArcB-TorS-like"/>
    <property type="match status" value="1"/>
</dbReference>
<evidence type="ECO:0000313" key="23">
    <source>
        <dbReference type="EMBL" id="CUR35039.1"/>
    </source>
</evidence>
<dbReference type="PRINTS" id="PR00344">
    <property type="entry name" value="BCTRLSENSOR"/>
</dbReference>
<keyword evidence="12 19" id="KW-1133">Transmembrane helix</keyword>
<evidence type="ECO:0000256" key="7">
    <source>
        <dbReference type="ARBA" id="ARBA00022679"/>
    </source>
</evidence>
<evidence type="ECO:0000256" key="11">
    <source>
        <dbReference type="ARBA" id="ARBA00022840"/>
    </source>
</evidence>
<dbReference type="GO" id="GO:0005524">
    <property type="term" value="F:ATP binding"/>
    <property type="evidence" value="ECO:0007669"/>
    <property type="project" value="UniProtKB-KW"/>
</dbReference>
<dbReference type="Proteomes" id="UP000184315">
    <property type="component" value="Unassembled WGS sequence"/>
</dbReference>
<dbReference type="InterPro" id="IPR003661">
    <property type="entry name" value="HisK_dim/P_dom"/>
</dbReference>
<keyword evidence="9" id="KW-0547">Nucleotide-binding</keyword>
<evidence type="ECO:0000256" key="3">
    <source>
        <dbReference type="ARBA" id="ARBA00006402"/>
    </source>
</evidence>
<dbReference type="Pfam" id="PF00512">
    <property type="entry name" value="HisKA"/>
    <property type="match status" value="1"/>
</dbReference>
<dbReference type="Gene3D" id="6.10.340.10">
    <property type="match status" value="1"/>
</dbReference>
<dbReference type="Pfam" id="PF00672">
    <property type="entry name" value="HAMP"/>
    <property type="match status" value="1"/>
</dbReference>
<dbReference type="SUPFAM" id="SSF52172">
    <property type="entry name" value="CheY-like"/>
    <property type="match status" value="1"/>
</dbReference>
<gene>
    <name evidence="23" type="ORF">PL9214650478</name>
</gene>
<dbReference type="GO" id="GO:0016787">
    <property type="term" value="F:hydrolase activity"/>
    <property type="evidence" value="ECO:0007669"/>
    <property type="project" value="UniProtKB-KW"/>
</dbReference>
<keyword evidence="15" id="KW-0131">Cell cycle</keyword>
<dbReference type="EC" id="2.7.13.3" evidence="4"/>
<evidence type="ECO:0000256" key="12">
    <source>
        <dbReference type="ARBA" id="ARBA00022989"/>
    </source>
</evidence>
<dbReference type="GO" id="GO:0000155">
    <property type="term" value="F:phosphorelay sensor kinase activity"/>
    <property type="evidence" value="ECO:0007669"/>
    <property type="project" value="InterPro"/>
</dbReference>
<comment type="catalytic activity">
    <reaction evidence="1">
        <text>ATP + protein L-histidine = ADP + protein N-phospho-L-histidine.</text>
        <dbReference type="EC" id="2.7.13.3"/>
    </reaction>
</comment>
<dbReference type="InterPro" id="IPR003660">
    <property type="entry name" value="HAMP_dom"/>
</dbReference>
<keyword evidence="8 19" id="KW-0812">Transmembrane</keyword>
<dbReference type="GO" id="GO:0005886">
    <property type="term" value="C:plasma membrane"/>
    <property type="evidence" value="ECO:0007669"/>
    <property type="project" value="UniProtKB-SubCell"/>
</dbReference>
<keyword evidence="6 17" id="KW-0597">Phosphoprotein</keyword>
<dbReference type="Pfam" id="PF02743">
    <property type="entry name" value="dCache_1"/>
    <property type="match status" value="1"/>
</dbReference>
<dbReference type="PROSITE" id="PS50109">
    <property type="entry name" value="HIS_KIN"/>
    <property type="match status" value="1"/>
</dbReference>
<dbReference type="InterPro" id="IPR036097">
    <property type="entry name" value="HisK_dim/P_sf"/>
</dbReference>
<evidence type="ECO:0000256" key="18">
    <source>
        <dbReference type="SAM" id="Coils"/>
    </source>
</evidence>
<evidence type="ECO:0000259" key="22">
    <source>
        <dbReference type="PROSITE" id="PS50885"/>
    </source>
</evidence>
<name>A0A1J1LRL6_9CYAN</name>
<evidence type="ECO:0000256" key="4">
    <source>
        <dbReference type="ARBA" id="ARBA00012438"/>
    </source>
</evidence>
<dbReference type="SUPFAM" id="SSF55874">
    <property type="entry name" value="ATPase domain of HSP90 chaperone/DNA topoisomerase II/histidine kinase"/>
    <property type="match status" value="1"/>
</dbReference>
<dbReference type="InterPro" id="IPR036890">
    <property type="entry name" value="HATPase_C_sf"/>
</dbReference>
<feature type="coiled-coil region" evidence="18">
    <location>
        <begin position="425"/>
        <end position="459"/>
    </location>
</feature>
<evidence type="ECO:0000256" key="15">
    <source>
        <dbReference type="ARBA" id="ARBA00023306"/>
    </source>
</evidence>
<feature type="domain" description="Histidine kinase" evidence="20">
    <location>
        <begin position="473"/>
        <end position="695"/>
    </location>
</feature>
<dbReference type="AlphaFoldDB" id="A0A1J1LRL6"/>
<dbReference type="InterPro" id="IPR001789">
    <property type="entry name" value="Sig_transdc_resp-reg_receiver"/>
</dbReference>
<keyword evidence="24" id="KW-1185">Reference proteome</keyword>
<dbReference type="PROSITE" id="PS50885">
    <property type="entry name" value="HAMP"/>
    <property type="match status" value="1"/>
</dbReference>
<comment type="similarity">
    <text evidence="3">In the N-terminal section; belongs to the phytochrome family.</text>
</comment>
<dbReference type="SUPFAM" id="SSF47384">
    <property type="entry name" value="Homodimeric domain of signal transducing histidine kinase"/>
    <property type="match status" value="1"/>
</dbReference>
<proteinExistence type="inferred from homology"/>